<evidence type="ECO:0000313" key="1">
    <source>
        <dbReference type="EMBL" id="DAZ90852.1"/>
    </source>
</evidence>
<protein>
    <submittedName>
        <fullName evidence="1">Protein 3</fullName>
    </submittedName>
</protein>
<accession>A0A9N6YIY9</accession>
<dbReference type="EMBL" id="BK061818">
    <property type="protein sequence ID" value="DAZ90852.1"/>
    <property type="molecule type" value="Viral_cRNA"/>
</dbReference>
<reference evidence="1" key="1">
    <citation type="journal article" date="2022" name="bioRxiv">
        <title>Unlocking the hidden genetic diversity of varicosaviruses, the neglected plant rhabdoviruses.</title>
        <authorList>
            <person name="Bejerman N."/>
            <person name="Dietzgen R.G."/>
            <person name="Debat H."/>
        </authorList>
    </citation>
    <scope>NUCLEOTIDE SEQUENCE</scope>
</reference>
<organism evidence="1">
    <name type="scientific">Torreya virus 1</name>
    <dbReference type="NCBI Taxonomy" id="2977995"/>
    <lineage>
        <taxon>Viruses</taxon>
        <taxon>Riboviria</taxon>
        <taxon>Orthornavirae</taxon>
        <taxon>Negarnaviricota</taxon>
        <taxon>Haploviricotina</taxon>
        <taxon>Monjiviricetes</taxon>
        <taxon>Mononegavirales</taxon>
        <taxon>Rhabdoviridae</taxon>
        <taxon>Betarhabdovirinae</taxon>
        <taxon>Betagymnorhavirus</taxon>
        <taxon>Betagymnorhavirus torreyae</taxon>
    </lineage>
</organism>
<proteinExistence type="predicted"/>
<name>A0A9N6YIY9_9RHAB</name>
<sequence length="283" mass="31789">MGKGNTGIAASAEEADNRYIFSDVQLLSPGVRTSYKIKRDVRITEPIGTIHLESQTIRETFRNGNILTPVFLNDCEIHVVWRSLCPSTIYTQDMEMSLDFDVSTTLANQIIQMGKFPMNLFVKAIFHPGHSIRLGRSDIIPWSISYNIPGLDIEEGYKLGQIDIEVRGYISPVLTSVQPHVPEIIPLCPQDIIPSGNVFFRPRIPKDGIWVKRKISIKSSNTLNEKMTKLASMGYDVEGLRTVGLLTKVLKMIPASGQMDKDIRKTINKMIGVSELVHNFETE</sequence>